<evidence type="ECO:0000313" key="2">
    <source>
        <dbReference type="EMBL" id="AKH45939.1"/>
    </source>
</evidence>
<sequence>MRSFPPSHLARSPGAGWSLVVLERKSMERPSMSVTARISKPSGPRAMLARAFFGMPLVVPLHATAMASRTDDLPTPLGPTNKVIGSMNS</sequence>
<protein>
    <submittedName>
        <fullName evidence="2">Uncharacterized protein</fullName>
    </submittedName>
</protein>
<feature type="region of interest" description="Disordered" evidence="1">
    <location>
        <begin position="69"/>
        <end position="89"/>
    </location>
</feature>
<reference evidence="2" key="2">
    <citation type="submission" date="2015-03" db="EMBL/GenBank/DDBJ databases">
        <authorList>
            <person name="Chow C.-E.T."/>
            <person name="Winget D.M."/>
            <person name="White R.A.III."/>
            <person name="Hallam S.J."/>
            <person name="Suttle C.A."/>
        </authorList>
    </citation>
    <scope>NUCLEOTIDE SEQUENCE</scope>
    <source>
        <strain evidence="2">Anoxic3_1</strain>
    </source>
</reference>
<dbReference type="EMBL" id="KR029577">
    <property type="protein sequence ID" value="AKH45939.1"/>
    <property type="molecule type" value="Genomic_DNA"/>
</dbReference>
<accession>A0A0F7L0A1</accession>
<reference evidence="2" key="1">
    <citation type="journal article" date="2015" name="Front. Microbiol.">
        <title>Combining genomic sequencing methods to explore viral diversity and reveal potential virus-host interactions.</title>
        <authorList>
            <person name="Chow C.E."/>
            <person name="Winget D.M."/>
            <person name="White R.A.III."/>
            <person name="Hallam S.J."/>
            <person name="Suttle C.A."/>
        </authorList>
    </citation>
    <scope>NUCLEOTIDE SEQUENCE</scope>
    <source>
        <strain evidence="2">Anoxic3_1</strain>
    </source>
</reference>
<name>A0A0F7L0A1_9VIRU</name>
<organism evidence="2">
    <name type="scientific">uncultured marine virus</name>
    <dbReference type="NCBI Taxonomy" id="186617"/>
    <lineage>
        <taxon>Viruses</taxon>
        <taxon>environmental samples</taxon>
    </lineage>
</organism>
<proteinExistence type="predicted"/>
<evidence type="ECO:0000256" key="1">
    <source>
        <dbReference type="SAM" id="MobiDB-lite"/>
    </source>
</evidence>